<dbReference type="Proteomes" id="UP000694865">
    <property type="component" value="Unplaced"/>
</dbReference>
<reference evidence="3" key="1">
    <citation type="submission" date="2025-08" db="UniProtKB">
        <authorList>
            <consortium name="RefSeq"/>
        </authorList>
    </citation>
    <scope>IDENTIFICATION</scope>
    <source>
        <tissue evidence="3">Testes</tissue>
    </source>
</reference>
<evidence type="ECO:0000259" key="1">
    <source>
        <dbReference type="PROSITE" id="PS50965"/>
    </source>
</evidence>
<keyword evidence="2" id="KW-1185">Reference proteome</keyword>
<dbReference type="GeneID" id="100374335"/>
<dbReference type="InterPro" id="IPR011528">
    <property type="entry name" value="NERD"/>
</dbReference>
<dbReference type="RefSeq" id="XP_002738995.1">
    <property type="nucleotide sequence ID" value="XM_002738949.2"/>
</dbReference>
<protein>
    <submittedName>
        <fullName evidence="3">Uncharacterized protein LOC100374335</fullName>
    </submittedName>
</protein>
<name>A0ABM0GWP2_SACKO</name>
<feature type="domain" description="NERD" evidence="1">
    <location>
        <begin position="28"/>
        <end position="156"/>
    </location>
</feature>
<dbReference type="PANTHER" id="PTHR35287">
    <property type="entry name" value="SI:ZFOS-911D5.4"/>
    <property type="match status" value="1"/>
</dbReference>
<evidence type="ECO:0000313" key="2">
    <source>
        <dbReference type="Proteomes" id="UP000694865"/>
    </source>
</evidence>
<proteinExistence type="predicted"/>
<dbReference type="PANTHER" id="PTHR35287:SF1">
    <property type="entry name" value="SI:ZFOS-911D5.4"/>
    <property type="match status" value="1"/>
</dbReference>
<dbReference type="PROSITE" id="PS50965">
    <property type="entry name" value="NERD"/>
    <property type="match status" value="1"/>
</dbReference>
<organism evidence="2 3">
    <name type="scientific">Saccoglossus kowalevskii</name>
    <name type="common">Acorn worm</name>
    <dbReference type="NCBI Taxonomy" id="10224"/>
    <lineage>
        <taxon>Eukaryota</taxon>
        <taxon>Metazoa</taxon>
        <taxon>Hemichordata</taxon>
        <taxon>Enteropneusta</taxon>
        <taxon>Harrimaniidae</taxon>
        <taxon>Saccoglossus</taxon>
    </lineage>
</organism>
<accession>A0ABM0GWP2</accession>
<sequence length="332" mass="37768">MFGLQSRLVQAQQASSPTRYLEEEHVKAGREAEQIVFELLKTEGGIHPDDMFCRIRIPSEFHTRRYEIDIVILTAYGLFAVEIKNWSGEVNTTKDKESWVQRKRKHGDNGASVEYELQHNNAAASIQSKTQLLRNHLIRNGCCLKEKFFHHRVLFVNKNVKLHEDIASIPEVILPETMSYFVKSFQWSLLGKITSALTPSLLSGQLSYSVMDSARSILSKTGTWDVIELHGGKQLQGDFRGCEHFTPNRAETEILQFSHQRSPKLSSTWAVLGYTPQVEVTMFTRDGLGWFWNSTVGSVNIPYNSDVVFRVADENTDSKIPAHKIDKIILSV</sequence>
<gene>
    <name evidence="3" type="primary">LOC100374335</name>
</gene>
<dbReference type="Pfam" id="PF08378">
    <property type="entry name" value="NERD"/>
    <property type="match status" value="1"/>
</dbReference>
<evidence type="ECO:0000313" key="3">
    <source>
        <dbReference type="RefSeq" id="XP_002738995.1"/>
    </source>
</evidence>